<keyword evidence="2" id="KW-1185">Reference proteome</keyword>
<sequence>MPLTELQAKKSKPRDKAYKLADGKDYFCSSNPTDRNYGG</sequence>
<organism evidence="1 2">
    <name type="scientific">Novosphingobium hassiacum</name>
    <dbReference type="NCBI Taxonomy" id="173676"/>
    <lineage>
        <taxon>Bacteria</taxon>
        <taxon>Pseudomonadati</taxon>
        <taxon>Pseudomonadota</taxon>
        <taxon>Alphaproteobacteria</taxon>
        <taxon>Sphingomonadales</taxon>
        <taxon>Sphingomonadaceae</taxon>
        <taxon>Novosphingobium</taxon>
    </lineage>
</organism>
<dbReference type="AlphaFoldDB" id="A0A7W6EU01"/>
<reference evidence="1 2" key="1">
    <citation type="submission" date="2020-08" db="EMBL/GenBank/DDBJ databases">
        <title>Genomic Encyclopedia of Type Strains, Phase IV (KMG-IV): sequencing the most valuable type-strain genomes for metagenomic binning, comparative biology and taxonomic classification.</title>
        <authorList>
            <person name="Goeker M."/>
        </authorList>
    </citation>
    <scope>NUCLEOTIDE SEQUENCE [LARGE SCALE GENOMIC DNA]</scope>
    <source>
        <strain evidence="1 2">DSM 14552</strain>
    </source>
</reference>
<name>A0A7W6EU01_9SPHN</name>
<evidence type="ECO:0000313" key="2">
    <source>
        <dbReference type="Proteomes" id="UP000562395"/>
    </source>
</evidence>
<protein>
    <submittedName>
        <fullName evidence="1">Uncharacterized protein</fullName>
    </submittedName>
</protein>
<dbReference type="Proteomes" id="UP000562395">
    <property type="component" value="Unassembled WGS sequence"/>
</dbReference>
<evidence type="ECO:0000313" key="1">
    <source>
        <dbReference type="EMBL" id="MBB3858768.1"/>
    </source>
</evidence>
<proteinExistence type="predicted"/>
<accession>A0A7W6EU01</accession>
<gene>
    <name evidence="1" type="ORF">GGQ88_000008</name>
</gene>
<dbReference type="EMBL" id="JACICY010000001">
    <property type="protein sequence ID" value="MBB3858768.1"/>
    <property type="molecule type" value="Genomic_DNA"/>
</dbReference>
<comment type="caution">
    <text evidence="1">The sequence shown here is derived from an EMBL/GenBank/DDBJ whole genome shotgun (WGS) entry which is preliminary data.</text>
</comment>